<protein>
    <recommendedName>
        <fullName evidence="3">SH3b domain-containing protein</fullName>
    </recommendedName>
</protein>
<accession>A0AAX4NE90</accession>
<dbReference type="Proteomes" id="UP001431510">
    <property type="component" value="Segment"/>
</dbReference>
<evidence type="ECO:0008006" key="3">
    <source>
        <dbReference type="Google" id="ProtNLM"/>
    </source>
</evidence>
<dbReference type="EMBL" id="OQ674104">
    <property type="protein sequence ID" value="WYX90282.1"/>
    <property type="molecule type" value="Genomic_DNA"/>
</dbReference>
<organism evidence="1 2">
    <name type="scientific">Salmonella phage KKP_3822</name>
    <dbReference type="NCBI Taxonomy" id="3027681"/>
    <lineage>
        <taxon>Viruses</taxon>
        <taxon>Duplodnaviria</taxon>
        <taxon>Heunggongvirae</taxon>
        <taxon>Uroviricota</taxon>
        <taxon>Caudoviricetes</taxon>
    </lineage>
</organism>
<dbReference type="Pfam" id="PF23801">
    <property type="entry name" value="DUF7177"/>
    <property type="match status" value="1"/>
</dbReference>
<sequence>MQNVITAPKVGQSVFIPFVTKTDELTGKAERIKGAALDPFDKIEAVYAETERSNNGKPIYNVRVKSGDVVKIIQKDDKWQAISIN</sequence>
<name>A0AAX4NE90_9CAUD</name>
<evidence type="ECO:0000313" key="2">
    <source>
        <dbReference type="Proteomes" id="UP001431510"/>
    </source>
</evidence>
<proteinExistence type="predicted"/>
<dbReference type="InterPro" id="IPR055601">
    <property type="entry name" value="DUF7177"/>
</dbReference>
<reference evidence="1" key="1">
    <citation type="submission" date="2023-03" db="EMBL/GenBank/DDBJ databases">
        <title>Newly Isolated Salmophages for Biocontrol of Salmonella in Ready-To-Eat Plant-Based Food.</title>
        <authorList>
            <person name="Wojcicki M."/>
            <person name="Swider O."/>
            <person name="Srednicka P."/>
            <person name="Ilczuk T."/>
            <person name="Koperski L."/>
            <person name="Shymialevich D."/>
            <person name="Cieslak H."/>
            <person name="Sokolowska B."/>
            <person name="Juszczuk-Kubiak E."/>
        </authorList>
    </citation>
    <scope>NUCLEOTIDE SEQUENCE</scope>
</reference>
<evidence type="ECO:0000313" key="1">
    <source>
        <dbReference type="EMBL" id="WYX90282.1"/>
    </source>
</evidence>
<gene>
    <name evidence="1" type="ORF">PTQ24_000007</name>
</gene>